<evidence type="ECO:0000313" key="6">
    <source>
        <dbReference type="Proteomes" id="UP000051236"/>
    </source>
</evidence>
<dbReference type="Pfam" id="PF07729">
    <property type="entry name" value="FCD"/>
    <property type="match status" value="1"/>
</dbReference>
<dbReference type="InterPro" id="IPR000524">
    <property type="entry name" value="Tscrpt_reg_HTH_GntR"/>
</dbReference>
<organism evidence="5 6">
    <name type="scientific">Agrilactobacillus composti DSM 18527 = JCM 14202</name>
    <dbReference type="NCBI Taxonomy" id="1423734"/>
    <lineage>
        <taxon>Bacteria</taxon>
        <taxon>Bacillati</taxon>
        <taxon>Bacillota</taxon>
        <taxon>Bacilli</taxon>
        <taxon>Lactobacillales</taxon>
        <taxon>Lactobacillaceae</taxon>
        <taxon>Agrilactobacillus</taxon>
    </lineage>
</organism>
<keyword evidence="6" id="KW-1185">Reference proteome</keyword>
<dbReference type="GO" id="GO:0003677">
    <property type="term" value="F:DNA binding"/>
    <property type="evidence" value="ECO:0007669"/>
    <property type="project" value="UniProtKB-KW"/>
</dbReference>
<dbReference type="SUPFAM" id="SSF46785">
    <property type="entry name" value="Winged helix' DNA-binding domain"/>
    <property type="match status" value="1"/>
</dbReference>
<evidence type="ECO:0000256" key="2">
    <source>
        <dbReference type="ARBA" id="ARBA00023125"/>
    </source>
</evidence>
<sequence length="220" mass="25234">MEIKPRQTLAEEVYLGMRKSIIQGQILAGQRINEKEFSTRAHISRTPIRVALHRLAEEGLVEYVAHIGAVVSQITAKDVEEIFEIRIALDRLATFNAMTNMSPKDYEALNQLLLATEAANAQDDIPTVIRGFEDFNNFIYQASNMPHLVMIVARLRDYLKRLRDVSLSGADRRAKALVEHRHIYELMLEQNRPELGRVLTEHLAYSKTFILEEMAHLSHE</sequence>
<keyword evidence="1" id="KW-0805">Transcription regulation</keyword>
<dbReference type="Proteomes" id="UP000051236">
    <property type="component" value="Unassembled WGS sequence"/>
</dbReference>
<dbReference type="InterPro" id="IPR011711">
    <property type="entry name" value="GntR_C"/>
</dbReference>
<dbReference type="InterPro" id="IPR036390">
    <property type="entry name" value="WH_DNA-bd_sf"/>
</dbReference>
<gene>
    <name evidence="5" type="ORF">FC83_GL002201</name>
</gene>
<dbReference type="SMART" id="SM00345">
    <property type="entry name" value="HTH_GNTR"/>
    <property type="match status" value="1"/>
</dbReference>
<dbReference type="Pfam" id="PF00392">
    <property type="entry name" value="GntR"/>
    <property type="match status" value="1"/>
</dbReference>
<dbReference type="InterPro" id="IPR036388">
    <property type="entry name" value="WH-like_DNA-bd_sf"/>
</dbReference>
<proteinExistence type="predicted"/>
<dbReference type="Gene3D" id="1.20.120.530">
    <property type="entry name" value="GntR ligand-binding domain-like"/>
    <property type="match status" value="1"/>
</dbReference>
<evidence type="ECO:0000256" key="1">
    <source>
        <dbReference type="ARBA" id="ARBA00023015"/>
    </source>
</evidence>
<dbReference type="PANTHER" id="PTHR43537">
    <property type="entry name" value="TRANSCRIPTIONAL REGULATOR, GNTR FAMILY"/>
    <property type="match status" value="1"/>
</dbReference>
<dbReference type="AlphaFoldDB" id="A0A0R1Y4C7"/>
<dbReference type="SMART" id="SM00895">
    <property type="entry name" value="FCD"/>
    <property type="match status" value="1"/>
</dbReference>
<dbReference type="PATRIC" id="fig|1423734.3.peg.2223"/>
<accession>A0A0R1Y4C7</accession>
<name>A0A0R1Y4C7_9LACO</name>
<evidence type="ECO:0000259" key="4">
    <source>
        <dbReference type="PROSITE" id="PS50949"/>
    </source>
</evidence>
<dbReference type="Gene3D" id="1.10.10.10">
    <property type="entry name" value="Winged helix-like DNA-binding domain superfamily/Winged helix DNA-binding domain"/>
    <property type="match status" value="1"/>
</dbReference>
<dbReference type="PROSITE" id="PS50949">
    <property type="entry name" value="HTH_GNTR"/>
    <property type="match status" value="1"/>
</dbReference>
<dbReference type="GO" id="GO:0003700">
    <property type="term" value="F:DNA-binding transcription factor activity"/>
    <property type="evidence" value="ECO:0007669"/>
    <property type="project" value="InterPro"/>
</dbReference>
<keyword evidence="2" id="KW-0238">DNA-binding</keyword>
<reference evidence="5 6" key="1">
    <citation type="journal article" date="2015" name="Genome Announc.">
        <title>Expanding the biotechnology potential of lactobacilli through comparative genomics of 213 strains and associated genera.</title>
        <authorList>
            <person name="Sun Z."/>
            <person name="Harris H.M."/>
            <person name="McCann A."/>
            <person name="Guo C."/>
            <person name="Argimon S."/>
            <person name="Zhang W."/>
            <person name="Yang X."/>
            <person name="Jeffery I.B."/>
            <person name="Cooney J.C."/>
            <person name="Kagawa T.F."/>
            <person name="Liu W."/>
            <person name="Song Y."/>
            <person name="Salvetti E."/>
            <person name="Wrobel A."/>
            <person name="Rasinkangas P."/>
            <person name="Parkhill J."/>
            <person name="Rea M.C."/>
            <person name="O'Sullivan O."/>
            <person name="Ritari J."/>
            <person name="Douillard F.P."/>
            <person name="Paul Ross R."/>
            <person name="Yang R."/>
            <person name="Briner A.E."/>
            <person name="Felis G.E."/>
            <person name="de Vos W.M."/>
            <person name="Barrangou R."/>
            <person name="Klaenhammer T.R."/>
            <person name="Caufield P.W."/>
            <person name="Cui Y."/>
            <person name="Zhang H."/>
            <person name="O'Toole P.W."/>
        </authorList>
    </citation>
    <scope>NUCLEOTIDE SEQUENCE [LARGE SCALE GENOMIC DNA]</scope>
    <source>
        <strain evidence="5 6">DSM 18527</strain>
    </source>
</reference>
<dbReference type="EMBL" id="AZGA01000029">
    <property type="protein sequence ID" value="KRM34211.1"/>
    <property type="molecule type" value="Genomic_DNA"/>
</dbReference>
<feature type="domain" description="HTH gntR-type" evidence="4">
    <location>
        <begin position="7"/>
        <end position="74"/>
    </location>
</feature>
<evidence type="ECO:0000313" key="5">
    <source>
        <dbReference type="EMBL" id="KRM34211.1"/>
    </source>
</evidence>
<dbReference type="STRING" id="1423734.FC83_GL002201"/>
<dbReference type="SUPFAM" id="SSF48008">
    <property type="entry name" value="GntR ligand-binding domain-like"/>
    <property type="match status" value="1"/>
</dbReference>
<dbReference type="eggNOG" id="COG1802">
    <property type="taxonomic scope" value="Bacteria"/>
</dbReference>
<comment type="caution">
    <text evidence="5">The sequence shown here is derived from an EMBL/GenBank/DDBJ whole genome shotgun (WGS) entry which is preliminary data.</text>
</comment>
<dbReference type="PANTHER" id="PTHR43537:SF24">
    <property type="entry name" value="GLUCONATE OPERON TRANSCRIPTIONAL REPRESSOR"/>
    <property type="match status" value="1"/>
</dbReference>
<evidence type="ECO:0000256" key="3">
    <source>
        <dbReference type="ARBA" id="ARBA00023163"/>
    </source>
</evidence>
<keyword evidence="3" id="KW-0804">Transcription</keyword>
<protein>
    <submittedName>
        <fullName evidence="5">Citrate catabolism transcriptional regulator</fullName>
    </submittedName>
</protein>
<dbReference type="InterPro" id="IPR008920">
    <property type="entry name" value="TF_FadR/GntR_C"/>
</dbReference>